<proteinExistence type="predicted"/>
<dbReference type="OrthoDB" id="7857816at2"/>
<dbReference type="Proteomes" id="UP000027180">
    <property type="component" value="Plasmid pRetIE4771a"/>
</dbReference>
<keyword evidence="3" id="KW-0540">Nuclease</keyword>
<dbReference type="AlphaFoldDB" id="A0A060I6Z2"/>
<evidence type="ECO:0000313" key="3">
    <source>
        <dbReference type="EMBL" id="AIC29524.1"/>
    </source>
</evidence>
<gene>
    <name evidence="3" type="ORF">IE4771_PA00018</name>
</gene>
<dbReference type="HOGENOM" id="CLU_658676_0_0_5"/>
<feature type="domain" description="Endonuclease/exonuclease/phosphatase" evidence="2">
    <location>
        <begin position="100"/>
        <end position="401"/>
    </location>
</feature>
<dbReference type="KEGG" id="rei:IE4771_PA00018"/>
<keyword evidence="3" id="KW-0255">Endonuclease</keyword>
<dbReference type="EMBL" id="CP006987">
    <property type="protein sequence ID" value="AIC29524.1"/>
    <property type="molecule type" value="Genomic_DNA"/>
</dbReference>
<keyword evidence="3" id="KW-0378">Hydrolase</keyword>
<geneLocation type="plasmid" evidence="3 4">
    <name>pRetIE4771a</name>
</geneLocation>
<keyword evidence="1" id="KW-0732">Signal</keyword>
<reference evidence="3 4" key="1">
    <citation type="submission" date="2013-12" db="EMBL/GenBank/DDBJ databases">
        <title>Complete genome sequence of Rhizobium etli bv. mimosae IE4771.</title>
        <authorList>
            <person name="Bustos P."/>
            <person name="Santamaria R.I."/>
            <person name="Lozano L."/>
            <person name="Ormeno-Orrillo E."/>
            <person name="Rogel M.A."/>
            <person name="Romero D."/>
            <person name="Cevallos M.A."/>
            <person name="Martinez-Romero E."/>
            <person name="Gonzalez V."/>
        </authorList>
    </citation>
    <scope>NUCLEOTIDE SEQUENCE [LARGE SCALE GENOMIC DNA]</scope>
    <source>
        <strain evidence="3 4">IE4771</strain>
        <plasmid evidence="4">Plasmid pRetIE4771a</plasmid>
    </source>
</reference>
<name>A0A060I6Z2_RHIET</name>
<sequence length="410" mass="44592">MIRYLAACLIVLFGSVDALASQVTIATWNLGWHMDMETVRQWIGECSKNYVEDPATGKFKASQEEGFKPGWDVDAFKIEGWDVSRLPVCNVYFAGGTVRVNLEAYRKRQEQIANFIARSIPADIIAFQEVSGEQAVREVLPNGGSDYDFCPVTGYKVQRLVIAWKKALGEKVSCAIEDALSLPANPDDKRPRPGLALTLKIDGKLLRIMDVHLKSSCVSPFDGGNLEGSDKDCTILQQQIDPIESWIEGAAADGAKIVLLGDFNRNFWHELRDQRPARTDASGTSSPRPAGVLSRSLIEEVADGQPAAADLKILDEHCQISDAGQALCTQAEIRDLTPPETQLLASDNYLGCRNPVGLDHILVGPGIKSDGPAEHLSIGNLGGNRAGTPNGKDQVLAISDHCPMIARLNF</sequence>
<evidence type="ECO:0000259" key="2">
    <source>
        <dbReference type="Pfam" id="PF03372"/>
    </source>
</evidence>
<dbReference type="InterPro" id="IPR005135">
    <property type="entry name" value="Endo/exonuclease/phosphatase"/>
</dbReference>
<dbReference type="InterPro" id="IPR036691">
    <property type="entry name" value="Endo/exonu/phosph_ase_sf"/>
</dbReference>
<protein>
    <submittedName>
        <fullName evidence="3">Endonuclease/exonuclease/phosphatase family protein</fullName>
    </submittedName>
</protein>
<organism evidence="3 4">
    <name type="scientific">Rhizobium etli bv. mimosae str. IE4771</name>
    <dbReference type="NCBI Taxonomy" id="1432050"/>
    <lineage>
        <taxon>Bacteria</taxon>
        <taxon>Pseudomonadati</taxon>
        <taxon>Pseudomonadota</taxon>
        <taxon>Alphaproteobacteria</taxon>
        <taxon>Hyphomicrobiales</taxon>
        <taxon>Rhizobiaceae</taxon>
        <taxon>Rhizobium/Agrobacterium group</taxon>
        <taxon>Rhizobium</taxon>
    </lineage>
</organism>
<dbReference type="GO" id="GO:0004519">
    <property type="term" value="F:endonuclease activity"/>
    <property type="evidence" value="ECO:0007669"/>
    <property type="project" value="UniProtKB-KW"/>
</dbReference>
<evidence type="ECO:0000256" key="1">
    <source>
        <dbReference type="SAM" id="SignalP"/>
    </source>
</evidence>
<dbReference type="RefSeq" id="WP_040139902.1">
    <property type="nucleotide sequence ID" value="NZ_CP006987.1"/>
</dbReference>
<evidence type="ECO:0000313" key="4">
    <source>
        <dbReference type="Proteomes" id="UP000027180"/>
    </source>
</evidence>
<dbReference type="SUPFAM" id="SSF56219">
    <property type="entry name" value="DNase I-like"/>
    <property type="match status" value="1"/>
</dbReference>
<accession>A0A060I6Z2</accession>
<feature type="signal peptide" evidence="1">
    <location>
        <begin position="1"/>
        <end position="20"/>
    </location>
</feature>
<dbReference type="Gene3D" id="3.60.10.10">
    <property type="entry name" value="Endonuclease/exonuclease/phosphatase"/>
    <property type="match status" value="1"/>
</dbReference>
<dbReference type="Pfam" id="PF03372">
    <property type="entry name" value="Exo_endo_phos"/>
    <property type="match status" value="1"/>
</dbReference>
<keyword evidence="3" id="KW-0614">Plasmid</keyword>
<feature type="chain" id="PRO_5001583909" evidence="1">
    <location>
        <begin position="21"/>
        <end position="410"/>
    </location>
</feature>